<dbReference type="EMBL" id="CAMGYJ010000009">
    <property type="protein sequence ID" value="CAI0474648.1"/>
    <property type="molecule type" value="Genomic_DNA"/>
</dbReference>
<evidence type="ECO:0000313" key="3">
    <source>
        <dbReference type="EMBL" id="CAI0474648.1"/>
    </source>
</evidence>
<feature type="region of interest" description="Disordered" evidence="2">
    <location>
        <begin position="76"/>
        <end position="98"/>
    </location>
</feature>
<dbReference type="Proteomes" id="UP001154282">
    <property type="component" value="Unassembled WGS sequence"/>
</dbReference>
<gene>
    <name evidence="3" type="ORF">LITE_LOCUS40128</name>
</gene>
<protein>
    <submittedName>
        <fullName evidence="3">Uncharacterized protein</fullName>
    </submittedName>
</protein>
<reference evidence="3" key="1">
    <citation type="submission" date="2022-08" db="EMBL/GenBank/DDBJ databases">
        <authorList>
            <person name="Gutierrez-Valencia J."/>
        </authorList>
    </citation>
    <scope>NUCLEOTIDE SEQUENCE</scope>
</reference>
<feature type="non-terminal residue" evidence="3">
    <location>
        <position position="1"/>
    </location>
</feature>
<name>A0AAV0PUP5_9ROSI</name>
<evidence type="ECO:0000256" key="2">
    <source>
        <dbReference type="SAM" id="MobiDB-lite"/>
    </source>
</evidence>
<feature type="coiled-coil region" evidence="1">
    <location>
        <begin position="245"/>
        <end position="279"/>
    </location>
</feature>
<dbReference type="AlphaFoldDB" id="A0AAV0PUP5"/>
<keyword evidence="4" id="KW-1185">Reference proteome</keyword>
<evidence type="ECO:0000256" key="1">
    <source>
        <dbReference type="SAM" id="Coils"/>
    </source>
</evidence>
<feature type="region of interest" description="Disordered" evidence="2">
    <location>
        <begin position="1"/>
        <end position="43"/>
    </location>
</feature>
<proteinExistence type="predicted"/>
<comment type="caution">
    <text evidence="3">The sequence shown here is derived from an EMBL/GenBank/DDBJ whole genome shotgun (WGS) entry which is preliminary data.</text>
</comment>
<accession>A0AAV0PUP5</accession>
<keyword evidence="1" id="KW-0175">Coiled coil</keyword>
<organism evidence="3 4">
    <name type="scientific">Linum tenue</name>
    <dbReference type="NCBI Taxonomy" id="586396"/>
    <lineage>
        <taxon>Eukaryota</taxon>
        <taxon>Viridiplantae</taxon>
        <taxon>Streptophyta</taxon>
        <taxon>Embryophyta</taxon>
        <taxon>Tracheophyta</taxon>
        <taxon>Spermatophyta</taxon>
        <taxon>Magnoliopsida</taxon>
        <taxon>eudicotyledons</taxon>
        <taxon>Gunneridae</taxon>
        <taxon>Pentapetalae</taxon>
        <taxon>rosids</taxon>
        <taxon>fabids</taxon>
        <taxon>Malpighiales</taxon>
        <taxon>Linaceae</taxon>
        <taxon>Linum</taxon>
    </lineage>
</organism>
<evidence type="ECO:0000313" key="4">
    <source>
        <dbReference type="Proteomes" id="UP001154282"/>
    </source>
</evidence>
<sequence>LISEENELETTEHNHELQPLNEREERKNQHNKATEEQQVLTNQLTSANSRIQCLGNELTKERKAIEELKKHQIQGLEDSLSKAGHQKNALEQEPKGKLSSAEGLLEKIGQPNLELKLKEEMAPNLTSSLKERESSFKNLTNAYKQVEKDFSRAHTEVSGLKYELLETKQQLELKYGLLDMLELEVSSETLESDESKKKLVGIQEEYHDLKSFTANKAALDAKLLGEREEEIKRLTLSLALSINEANGEEKKIADLNHEREELKRLLEAESSRTKNLKHQLFTTQEAIAKSRNEASGLETLLRHSRASCTKLEDGEYAAAAESFQKSIETLKESCEILAHELTSARGQLMKKRTEEFKSVTTKLAAAREDHDNLHNVLADVYKKAEANAKGLIEKEISRVVAEKEMLNKSVAEQKKAVVEVREHRRCY</sequence>
<feature type="compositionally biased region" description="Basic and acidic residues" evidence="2">
    <location>
        <begin position="10"/>
        <end position="35"/>
    </location>
</feature>